<dbReference type="SMART" id="SM00388">
    <property type="entry name" value="HisKA"/>
    <property type="match status" value="1"/>
</dbReference>
<dbReference type="InterPro" id="IPR036097">
    <property type="entry name" value="HisK_dim/P_sf"/>
</dbReference>
<dbReference type="InterPro" id="IPR003594">
    <property type="entry name" value="HATPase_dom"/>
</dbReference>
<dbReference type="InterPro" id="IPR036890">
    <property type="entry name" value="HATPase_C_sf"/>
</dbReference>
<dbReference type="KEGG" id="slom:PXH66_17370"/>
<dbReference type="Gene3D" id="1.10.287.130">
    <property type="match status" value="1"/>
</dbReference>
<evidence type="ECO:0000259" key="10">
    <source>
        <dbReference type="PROSITE" id="PS50109"/>
    </source>
</evidence>
<dbReference type="SUPFAM" id="SSF55874">
    <property type="entry name" value="ATPase domain of HSP90 chaperone/DNA topoisomerase II/histidine kinase"/>
    <property type="match status" value="1"/>
</dbReference>
<evidence type="ECO:0000256" key="2">
    <source>
        <dbReference type="ARBA" id="ARBA00012438"/>
    </source>
</evidence>
<gene>
    <name evidence="12" type="ORF">PXH66_17370</name>
</gene>
<evidence type="ECO:0000256" key="7">
    <source>
        <dbReference type="ARBA" id="ARBA00023012"/>
    </source>
</evidence>
<dbReference type="Gene3D" id="3.40.50.2300">
    <property type="match status" value="1"/>
</dbReference>
<keyword evidence="13" id="KW-1185">Reference proteome</keyword>
<evidence type="ECO:0000256" key="1">
    <source>
        <dbReference type="ARBA" id="ARBA00000085"/>
    </source>
</evidence>
<dbReference type="InterPro" id="IPR011006">
    <property type="entry name" value="CheY-like_superfamily"/>
</dbReference>
<evidence type="ECO:0000256" key="9">
    <source>
        <dbReference type="SAM" id="MobiDB-lite"/>
    </source>
</evidence>
<dbReference type="Pfam" id="PF00072">
    <property type="entry name" value="Response_reg"/>
    <property type="match status" value="1"/>
</dbReference>
<sequence length="1159" mass="126261">MVLAPLASFAPLAAEPLLVVEDLNAVWTMPVGERELPHPLDVEGRVVYHDPQWGNLWIDQGHDRVRYVRVVAPYLDLKGGESVRLTGTFVPGQGLRGDQVTVERLDRAEPVAAWSTQGRFDDLQRFDQRVVETEAYVDDLQLIDDEHLRLNLIVEGHPVICWVPPTDPAHLPDWRGRFVRLTGLYSARVDPTGNAFTFELWTGREDLVVVLNDIETDARFAGEPTAIGRLRDLSRGESVVISGNVRASISGESIVVRDETGEVLVRSLQRERLPIGTAVDVHGVVAADGAQRIVGQALYRRALGPVASAGSTGDKVIKRVDGLRELSPAEVAAGQPVELAGLVTWSLPEADFFFLQDLGGGVRVEFDADAYPAPPLQKALLVRGVTIATAQGPAVRLTGVEDRGSQAHPQSRVISYDRAASGDENGQWVALRGFVREVISDGDWRWIRVTSPEGEFTAHLQSPVNFVATPGSLIRVQGVCETNVELAHGRVGVLLRVPFLHDITIEEDAPANVYDLPLRDVSELARLQAVSDMVRVRIRARLTHQLPGDYLALEQGGIGLRVLSRNTSVPSPGAEIEAVGILGLEGAHVVLREAAFRQVGTGDPVHACVIDIAKPTDPALDLRLVRVEGRLHDVWHEDGQSRLIMQTGDTIFGATLRSVDDPAFFDSLIDAKLSVTGLYLVQFDDFGRPRAVMIQLRSLDDLVVLESPRWWTAGRALGLATILGACALLVLAWVASLRSRVKTQTKQLMEQMERQRILEADLERGQRLEALSKLTGGIAHDFNNAMTGVTGNLSLALLDPELDDETGACLRDAEAGARRVRQLTKQLATFAEGGAPHSAPHDLSEVIGEALDVALHGSNCIARFEPLIGLRSIMMDREQISRALQNLVMRAREAMPDGGTINVTLEQRKLAADHASELPSGDYLVTRLHDRGAPWSAEQIRSVFDPYAGALHGDDRMAMAMAHSIVRRHGGTLEIESGVTSGTYCTMWLPVSERDDTALNQASDKSTQAAPASPPEPTSEGSDGPMARVLLMDDEPAVRSIAGRVLRHWNYEVEMVAEGETAVQGYEAAAAAGRPFDLVILDLTVPGGWGGLRTLEQLKLIDPDVRSVVASGYADDPVMSDHEQFGFDEAVPKPYDAQALVAAIQRALTRRNPRGHAHF</sequence>
<keyword evidence="6" id="KW-0067">ATP-binding</keyword>
<dbReference type="PROSITE" id="PS50110">
    <property type="entry name" value="RESPONSE_REGULATORY"/>
    <property type="match status" value="1"/>
</dbReference>
<dbReference type="Proteomes" id="UP001218638">
    <property type="component" value="Chromosome"/>
</dbReference>
<dbReference type="SMART" id="SM00387">
    <property type="entry name" value="HATPase_c"/>
    <property type="match status" value="1"/>
</dbReference>
<feature type="modified residue" description="4-aspartylphosphate" evidence="8">
    <location>
        <position position="1082"/>
    </location>
</feature>
<evidence type="ECO:0000256" key="6">
    <source>
        <dbReference type="ARBA" id="ARBA00022840"/>
    </source>
</evidence>
<dbReference type="Gene3D" id="3.30.565.10">
    <property type="entry name" value="Histidine kinase-like ATPase, C-terminal domain"/>
    <property type="match status" value="1"/>
</dbReference>
<dbReference type="AlphaFoldDB" id="A0AAE9ZRW2"/>
<evidence type="ECO:0000256" key="4">
    <source>
        <dbReference type="ARBA" id="ARBA00022741"/>
    </source>
</evidence>
<dbReference type="PANTHER" id="PTHR43065">
    <property type="entry name" value="SENSOR HISTIDINE KINASE"/>
    <property type="match status" value="1"/>
</dbReference>
<dbReference type="SMART" id="SM00448">
    <property type="entry name" value="REC"/>
    <property type="match status" value="1"/>
</dbReference>
<comment type="catalytic activity">
    <reaction evidence="1">
        <text>ATP + protein L-histidine = ADP + protein N-phospho-L-histidine.</text>
        <dbReference type="EC" id="2.7.13.3"/>
    </reaction>
</comment>
<reference evidence="12" key="1">
    <citation type="submission" date="2023-03" db="EMBL/GenBank/DDBJ databases">
        <title>Lomoglobus Profundus gen. nov., sp. nov., a novel member of the phylum Verrucomicrobia, isolated from deep-marine sediment of South China Sea.</title>
        <authorList>
            <person name="Ahmad T."/>
            <person name="Ishaq S.E."/>
            <person name="Wang F."/>
        </authorList>
    </citation>
    <scope>NUCLEOTIDE SEQUENCE</scope>
    <source>
        <strain evidence="12">LMO-M01</strain>
    </source>
</reference>
<evidence type="ECO:0000256" key="3">
    <source>
        <dbReference type="ARBA" id="ARBA00022679"/>
    </source>
</evidence>
<name>A0AAE9ZRW2_9BACT</name>
<organism evidence="12 13">
    <name type="scientific">Synoicihabitans lomoniglobus</name>
    <dbReference type="NCBI Taxonomy" id="2909285"/>
    <lineage>
        <taxon>Bacteria</taxon>
        <taxon>Pseudomonadati</taxon>
        <taxon>Verrucomicrobiota</taxon>
        <taxon>Opitutia</taxon>
        <taxon>Opitutales</taxon>
        <taxon>Opitutaceae</taxon>
        <taxon>Synoicihabitans</taxon>
    </lineage>
</organism>
<dbReference type="SUPFAM" id="SSF52172">
    <property type="entry name" value="CheY-like"/>
    <property type="match status" value="1"/>
</dbReference>
<evidence type="ECO:0000256" key="5">
    <source>
        <dbReference type="ARBA" id="ARBA00022777"/>
    </source>
</evidence>
<dbReference type="GO" id="GO:0000155">
    <property type="term" value="F:phosphorelay sensor kinase activity"/>
    <property type="evidence" value="ECO:0007669"/>
    <property type="project" value="InterPro"/>
</dbReference>
<dbReference type="Pfam" id="PF00512">
    <property type="entry name" value="HisKA"/>
    <property type="match status" value="1"/>
</dbReference>
<protein>
    <recommendedName>
        <fullName evidence="2">histidine kinase</fullName>
        <ecNumber evidence="2">2.7.13.3</ecNumber>
    </recommendedName>
</protein>
<evidence type="ECO:0000259" key="11">
    <source>
        <dbReference type="PROSITE" id="PS50110"/>
    </source>
</evidence>
<dbReference type="Pfam" id="PF02518">
    <property type="entry name" value="HATPase_c"/>
    <property type="match status" value="1"/>
</dbReference>
<dbReference type="RefSeq" id="WP_330928015.1">
    <property type="nucleotide sequence ID" value="NZ_CP119075.1"/>
</dbReference>
<dbReference type="InterPro" id="IPR001789">
    <property type="entry name" value="Sig_transdc_resp-reg_receiver"/>
</dbReference>
<evidence type="ECO:0000256" key="8">
    <source>
        <dbReference type="PROSITE-ProRule" id="PRU00169"/>
    </source>
</evidence>
<keyword evidence="7" id="KW-0902">Two-component regulatory system</keyword>
<dbReference type="CDD" id="cd00156">
    <property type="entry name" value="REC"/>
    <property type="match status" value="1"/>
</dbReference>
<evidence type="ECO:0000313" key="12">
    <source>
        <dbReference type="EMBL" id="WED64110.1"/>
    </source>
</evidence>
<evidence type="ECO:0000313" key="13">
    <source>
        <dbReference type="Proteomes" id="UP001218638"/>
    </source>
</evidence>
<keyword evidence="5" id="KW-0418">Kinase</keyword>
<dbReference type="SUPFAM" id="SSF47384">
    <property type="entry name" value="Homodimeric domain of signal transducing histidine kinase"/>
    <property type="match status" value="1"/>
</dbReference>
<feature type="region of interest" description="Disordered" evidence="9">
    <location>
        <begin position="1000"/>
        <end position="1026"/>
    </location>
</feature>
<dbReference type="GO" id="GO:0005524">
    <property type="term" value="F:ATP binding"/>
    <property type="evidence" value="ECO:0007669"/>
    <property type="project" value="UniProtKB-KW"/>
</dbReference>
<dbReference type="InterPro" id="IPR005467">
    <property type="entry name" value="His_kinase_dom"/>
</dbReference>
<feature type="domain" description="Histidine kinase" evidence="10">
    <location>
        <begin position="777"/>
        <end position="993"/>
    </location>
</feature>
<proteinExistence type="predicted"/>
<dbReference type="InterPro" id="IPR003661">
    <property type="entry name" value="HisK_dim/P_dom"/>
</dbReference>
<dbReference type="PROSITE" id="PS50109">
    <property type="entry name" value="HIS_KIN"/>
    <property type="match status" value="1"/>
</dbReference>
<keyword evidence="4" id="KW-0547">Nucleotide-binding</keyword>
<dbReference type="EC" id="2.7.13.3" evidence="2"/>
<dbReference type="EMBL" id="CP119075">
    <property type="protein sequence ID" value="WED64110.1"/>
    <property type="molecule type" value="Genomic_DNA"/>
</dbReference>
<keyword evidence="3" id="KW-0808">Transferase</keyword>
<accession>A0AAE9ZRW2</accession>
<feature type="domain" description="Response regulatory" evidence="11">
    <location>
        <begin position="1028"/>
        <end position="1148"/>
    </location>
</feature>
<keyword evidence="8" id="KW-0597">Phosphoprotein</keyword>
<dbReference type="PANTHER" id="PTHR43065:SF46">
    <property type="entry name" value="C4-DICARBOXYLATE TRANSPORT SENSOR PROTEIN DCTB"/>
    <property type="match status" value="1"/>
</dbReference>